<dbReference type="Gene3D" id="3.80.10.10">
    <property type="entry name" value="Ribonuclease Inhibitor"/>
    <property type="match status" value="1"/>
</dbReference>
<evidence type="ECO:0000256" key="1">
    <source>
        <dbReference type="SAM" id="MobiDB-lite"/>
    </source>
</evidence>
<dbReference type="AlphaFoldDB" id="A0ABD1Y9K0"/>
<dbReference type="SUPFAM" id="SSF52047">
    <property type="entry name" value="RNI-like"/>
    <property type="match status" value="1"/>
</dbReference>
<name>A0ABD1Y9K0_9MARC</name>
<keyword evidence="3" id="KW-1185">Reference proteome</keyword>
<gene>
    <name evidence="2" type="ORF">R1flu_003628</name>
</gene>
<evidence type="ECO:0000313" key="3">
    <source>
        <dbReference type="Proteomes" id="UP001605036"/>
    </source>
</evidence>
<dbReference type="InterPro" id="IPR032675">
    <property type="entry name" value="LRR_dom_sf"/>
</dbReference>
<dbReference type="EMBL" id="JBHFFA010000006">
    <property type="protein sequence ID" value="KAL2623423.1"/>
    <property type="molecule type" value="Genomic_DNA"/>
</dbReference>
<feature type="region of interest" description="Disordered" evidence="1">
    <location>
        <begin position="518"/>
        <end position="549"/>
    </location>
</feature>
<evidence type="ECO:0000313" key="2">
    <source>
        <dbReference type="EMBL" id="KAL2623423.1"/>
    </source>
</evidence>
<sequence>MTTFRSTTNTPSWQNLPRVLQGKSGTQRLEVLEAHGRTVNKFDTSYAEECNLTLSEWAALLLGLSSNPGLEELRLCSSTTWRPAIVEKDAEEWQELGMSLAQIVRNASTLKKVVLQVGYGSQARLLEQLGLNNPYPHLEELNLVCDLAEPDSESGLNHAANMIADVTSLRKLVLRLFSESQPLGRPTIQALSNALKENASLQSLEVASFCEEGASGVGEVLLDAFTGDSACQNLERLVWTMTSSAATIEFGRTLPVLMWKAYIRDLVITINCDTFLDVLKRKPLWCFEHRPQLFQDFPWGSVGFALRSARDVKALRFKRLTIWLDWDWCFSEGTRGARSDCLDDLMEGMSIMWDASQQSRLLHFSLNWCFTVLTCHDLDFCKKPLGVVGLREVHFVLGHTSLSDPDYEDSICSVLDTFNMNTSVEMCSFGFRGTLLHENTDLVRKLQKIILTNLLHNTSVTTLTLTSTFFPVVTDDVIREVVRLQTGNSNLRSINIGHGEARQRVSAEVGHLSKLRRCDSKGSKSSAKPSVRILRQTSSSSQRTSVVSEQAGIKRKNALEIGYKKRRPWGSGGAIEGACRVWSLRASSRMSFDG</sequence>
<comment type="caution">
    <text evidence="2">The sequence shown here is derived from an EMBL/GenBank/DDBJ whole genome shotgun (WGS) entry which is preliminary data.</text>
</comment>
<proteinExistence type="predicted"/>
<feature type="compositionally biased region" description="Low complexity" evidence="1">
    <location>
        <begin position="535"/>
        <end position="548"/>
    </location>
</feature>
<reference evidence="2 3" key="1">
    <citation type="submission" date="2024-09" db="EMBL/GenBank/DDBJ databases">
        <title>Chromosome-scale assembly of Riccia fluitans.</title>
        <authorList>
            <person name="Paukszto L."/>
            <person name="Sawicki J."/>
            <person name="Karawczyk K."/>
            <person name="Piernik-Szablinska J."/>
            <person name="Szczecinska M."/>
            <person name="Mazdziarz M."/>
        </authorList>
    </citation>
    <scope>NUCLEOTIDE SEQUENCE [LARGE SCALE GENOMIC DNA]</scope>
    <source>
        <strain evidence="2">Rf_01</strain>
        <tissue evidence="2">Aerial parts of the thallus</tissue>
    </source>
</reference>
<organism evidence="2 3">
    <name type="scientific">Riccia fluitans</name>
    <dbReference type="NCBI Taxonomy" id="41844"/>
    <lineage>
        <taxon>Eukaryota</taxon>
        <taxon>Viridiplantae</taxon>
        <taxon>Streptophyta</taxon>
        <taxon>Embryophyta</taxon>
        <taxon>Marchantiophyta</taxon>
        <taxon>Marchantiopsida</taxon>
        <taxon>Marchantiidae</taxon>
        <taxon>Marchantiales</taxon>
        <taxon>Ricciaceae</taxon>
        <taxon>Riccia</taxon>
    </lineage>
</organism>
<dbReference type="Proteomes" id="UP001605036">
    <property type="component" value="Unassembled WGS sequence"/>
</dbReference>
<accession>A0ABD1Y9K0</accession>
<protein>
    <submittedName>
        <fullName evidence="2">Uncharacterized protein</fullName>
    </submittedName>
</protein>